<dbReference type="Gene3D" id="3.30.40.10">
    <property type="entry name" value="Zinc/RING finger domain, C3HC4 (zinc finger)"/>
    <property type="match status" value="1"/>
</dbReference>
<dbReference type="Proteomes" id="UP000310189">
    <property type="component" value="Unassembled WGS sequence"/>
</dbReference>
<accession>A0A4V4LUJ5</accession>
<feature type="domain" description="SP-RING-type" evidence="11">
    <location>
        <begin position="150"/>
        <end position="224"/>
    </location>
</feature>
<evidence type="ECO:0000256" key="4">
    <source>
        <dbReference type="ARBA" id="ARBA00022679"/>
    </source>
</evidence>
<keyword evidence="8" id="KW-0862">Zinc</keyword>
<comment type="pathway">
    <text evidence="2">Protein modification; protein sumoylation.</text>
</comment>
<keyword evidence="9" id="KW-0539">Nucleus</keyword>
<organism evidence="12 13">
    <name type="scientific">Wallemia hederae</name>
    <dbReference type="NCBI Taxonomy" id="1540922"/>
    <lineage>
        <taxon>Eukaryota</taxon>
        <taxon>Fungi</taxon>
        <taxon>Dikarya</taxon>
        <taxon>Basidiomycota</taxon>
        <taxon>Wallemiomycotina</taxon>
        <taxon>Wallemiomycetes</taxon>
        <taxon>Wallemiales</taxon>
        <taxon>Wallemiaceae</taxon>
        <taxon>Wallemia</taxon>
    </lineage>
</organism>
<evidence type="ECO:0000313" key="12">
    <source>
        <dbReference type="EMBL" id="TIA93643.1"/>
    </source>
</evidence>
<dbReference type="GO" id="GO:0008270">
    <property type="term" value="F:zinc ion binding"/>
    <property type="evidence" value="ECO:0007669"/>
    <property type="project" value="UniProtKB-KW"/>
</dbReference>
<dbReference type="AlphaFoldDB" id="A0A4V4LUJ5"/>
<evidence type="ECO:0000256" key="9">
    <source>
        <dbReference type="ARBA" id="ARBA00023242"/>
    </source>
</evidence>
<evidence type="ECO:0000256" key="1">
    <source>
        <dbReference type="ARBA" id="ARBA00004123"/>
    </source>
</evidence>
<comment type="similarity">
    <text evidence="3">Belongs to the NSE2 family.</text>
</comment>
<name>A0A4V4LUJ5_9BASI</name>
<comment type="caution">
    <text evidence="12">The sequence shown here is derived from an EMBL/GenBank/DDBJ whole genome shotgun (WGS) entry which is preliminary data.</text>
</comment>
<keyword evidence="6 10" id="KW-0863">Zinc-finger</keyword>
<proteinExistence type="inferred from homology"/>
<dbReference type="CDD" id="cd16651">
    <property type="entry name" value="SPL-RING_NSE2"/>
    <property type="match status" value="1"/>
</dbReference>
<dbReference type="Pfam" id="PF11789">
    <property type="entry name" value="zf-Nse"/>
    <property type="match status" value="1"/>
</dbReference>
<dbReference type="UniPathway" id="UPA00886"/>
<evidence type="ECO:0000256" key="7">
    <source>
        <dbReference type="ARBA" id="ARBA00022786"/>
    </source>
</evidence>
<evidence type="ECO:0000256" key="10">
    <source>
        <dbReference type="PROSITE-ProRule" id="PRU00452"/>
    </source>
</evidence>
<gene>
    <name evidence="12" type="ORF">E3P99_00097</name>
</gene>
<evidence type="ECO:0000313" key="13">
    <source>
        <dbReference type="Proteomes" id="UP000310189"/>
    </source>
</evidence>
<evidence type="ECO:0000256" key="3">
    <source>
        <dbReference type="ARBA" id="ARBA00008212"/>
    </source>
</evidence>
<evidence type="ECO:0000256" key="6">
    <source>
        <dbReference type="ARBA" id="ARBA00022771"/>
    </source>
</evidence>
<dbReference type="SUPFAM" id="SSF57850">
    <property type="entry name" value="RING/U-box"/>
    <property type="match status" value="1"/>
</dbReference>
<evidence type="ECO:0000256" key="8">
    <source>
        <dbReference type="ARBA" id="ARBA00022833"/>
    </source>
</evidence>
<keyword evidence="13" id="KW-1185">Reference proteome</keyword>
<dbReference type="InterPro" id="IPR026846">
    <property type="entry name" value="Nse2(Mms21)"/>
</dbReference>
<keyword evidence="5" id="KW-0479">Metal-binding</keyword>
<evidence type="ECO:0000256" key="5">
    <source>
        <dbReference type="ARBA" id="ARBA00022723"/>
    </source>
</evidence>
<dbReference type="InterPro" id="IPR004181">
    <property type="entry name" value="Znf_MIZ"/>
</dbReference>
<dbReference type="GO" id="GO:0000724">
    <property type="term" value="P:double-strand break repair via homologous recombination"/>
    <property type="evidence" value="ECO:0007669"/>
    <property type="project" value="InterPro"/>
</dbReference>
<sequence length="224" mass="25809">MSVDFNKDYKLGRNERAGIKALHLLWKRVPLDSACENVTDLIAQIQHCKQYEPNGDWNSLEASADSNIRSLVDLENRTLSKQQIVTDMIQDIDEGVEIVKPDNVYRRKLDEVDQAYKDKSSRQKYADSETMANYYSSLWVYIEDNDPEDDDSDIEVGSVRQNFNDPITLGLFENPYTSELCKHSYSYESIKSYLGDRVKRCPYSGCSASISVHNLKEDQRLAKR</sequence>
<dbReference type="OrthoDB" id="26899at2759"/>
<comment type="subcellular location">
    <subcellularLocation>
        <location evidence="1">Nucleus</location>
    </subcellularLocation>
</comment>
<keyword evidence="4" id="KW-0808">Transferase</keyword>
<protein>
    <recommendedName>
        <fullName evidence="11">SP-RING-type domain-containing protein</fullName>
    </recommendedName>
</protein>
<dbReference type="GO" id="GO:0061665">
    <property type="term" value="F:SUMO ligase activity"/>
    <property type="evidence" value="ECO:0007669"/>
    <property type="project" value="TreeGrafter"/>
</dbReference>
<dbReference type="PANTHER" id="PTHR21330:SF1">
    <property type="entry name" value="E3 SUMO-PROTEIN LIGASE NSE2"/>
    <property type="match status" value="1"/>
</dbReference>
<reference evidence="12 13" key="1">
    <citation type="submission" date="2019-03" db="EMBL/GenBank/DDBJ databases">
        <title>Sequencing 23 genomes of Wallemia ichthyophaga.</title>
        <authorList>
            <person name="Gostincar C."/>
        </authorList>
    </citation>
    <scope>NUCLEOTIDE SEQUENCE [LARGE SCALE GENOMIC DNA]</scope>
    <source>
        <strain evidence="12 13">EXF-5753</strain>
    </source>
</reference>
<dbReference type="EMBL" id="SPNW01000001">
    <property type="protein sequence ID" value="TIA93643.1"/>
    <property type="molecule type" value="Genomic_DNA"/>
</dbReference>
<dbReference type="GO" id="GO:0030915">
    <property type="term" value="C:Smc5-Smc6 complex"/>
    <property type="evidence" value="ECO:0007669"/>
    <property type="project" value="InterPro"/>
</dbReference>
<evidence type="ECO:0000259" key="11">
    <source>
        <dbReference type="PROSITE" id="PS51044"/>
    </source>
</evidence>
<keyword evidence="7" id="KW-0833">Ubl conjugation pathway</keyword>
<dbReference type="GO" id="GO:0005634">
    <property type="term" value="C:nucleus"/>
    <property type="evidence" value="ECO:0007669"/>
    <property type="project" value="UniProtKB-SubCell"/>
</dbReference>
<dbReference type="PANTHER" id="PTHR21330">
    <property type="entry name" value="E3 SUMO-PROTEIN LIGASE NSE2"/>
    <property type="match status" value="1"/>
</dbReference>
<evidence type="ECO:0000256" key="2">
    <source>
        <dbReference type="ARBA" id="ARBA00004718"/>
    </source>
</evidence>
<dbReference type="InterPro" id="IPR013083">
    <property type="entry name" value="Znf_RING/FYVE/PHD"/>
</dbReference>
<dbReference type="PROSITE" id="PS51044">
    <property type="entry name" value="ZF_SP_RING"/>
    <property type="match status" value="1"/>
</dbReference>
<dbReference type="GO" id="GO:0016925">
    <property type="term" value="P:protein sumoylation"/>
    <property type="evidence" value="ECO:0007669"/>
    <property type="project" value="UniProtKB-UniPathway"/>
</dbReference>